<comment type="caution">
    <text evidence="3">The sequence shown here is derived from an EMBL/GenBank/DDBJ whole genome shotgun (WGS) entry which is preliminary data.</text>
</comment>
<dbReference type="Pfam" id="PF00583">
    <property type="entry name" value="Acetyltransf_1"/>
    <property type="match status" value="1"/>
</dbReference>
<dbReference type="Proteomes" id="UP000769484">
    <property type="component" value="Unassembled WGS sequence"/>
</dbReference>
<dbReference type="CDD" id="cd04301">
    <property type="entry name" value="NAT_SF"/>
    <property type="match status" value="1"/>
</dbReference>
<reference evidence="3" key="1">
    <citation type="submission" date="2020-04" db="EMBL/GenBank/DDBJ databases">
        <title>Deep metagenomics examines the oral microbiome during advanced dental caries in children, revealing novel taxa and co-occurrences with host molecules.</title>
        <authorList>
            <person name="Baker J.L."/>
            <person name="Morton J.T."/>
            <person name="Dinis M."/>
            <person name="Alvarez R."/>
            <person name="Tran N.C."/>
            <person name="Knight R."/>
            <person name="Edlund A."/>
        </authorList>
    </citation>
    <scope>NUCLEOTIDE SEQUENCE</scope>
    <source>
        <strain evidence="3">JCVI_47_bin.4</strain>
    </source>
</reference>
<sequence>MLKKFFSSSAPQAVALDRRDADALEELLYADTLGNLYAIEHYDIYGLPPASASGARMTGNKLPAQYRGFVGIYEDNILLSALLLGSNTVPIWLPDDDRMRSHAEVLAHLIYRSRGSIESLFGPSECVLPIWEHLRKRLASPFSVRTVQPLLYLPPEKNLFSLYSASLPELPGYLPSLQSVPESPGGYVRCTVLSDYDDVLPAAAAMFHEEVGIEPIARYGSNYRNRVRSMVSEGKNVIVTNDLGAVVFKADLGISHLDAAQIQGVWVHPDYRGLGLAAPFLAAACELFRERHPHLSLYVNNYNDRALSLYQRTGWEDIGQYSTIILTR</sequence>
<organism evidence="3 4">
    <name type="scientific">Rothia dentocariosa</name>
    <dbReference type="NCBI Taxonomy" id="2047"/>
    <lineage>
        <taxon>Bacteria</taxon>
        <taxon>Bacillati</taxon>
        <taxon>Actinomycetota</taxon>
        <taxon>Actinomycetes</taxon>
        <taxon>Micrococcales</taxon>
        <taxon>Micrococcaceae</taxon>
        <taxon>Rothia</taxon>
    </lineage>
</organism>
<dbReference type="Gene3D" id="3.40.630.30">
    <property type="match status" value="1"/>
</dbReference>
<name>A0A7D4L6S8_9MICC</name>
<dbReference type="InterPro" id="IPR000182">
    <property type="entry name" value="GNAT_dom"/>
</dbReference>
<evidence type="ECO:0000256" key="1">
    <source>
        <dbReference type="ARBA" id="ARBA00022679"/>
    </source>
</evidence>
<evidence type="ECO:0000313" key="4">
    <source>
        <dbReference type="Proteomes" id="UP000769484"/>
    </source>
</evidence>
<dbReference type="PANTHER" id="PTHR43072:SF23">
    <property type="entry name" value="UPF0039 PROTEIN C11D3.02C"/>
    <property type="match status" value="1"/>
</dbReference>
<dbReference type="AlphaFoldDB" id="A0A7D4L6S8"/>
<protein>
    <submittedName>
        <fullName evidence="3">GNAT family N-acetyltransferase</fullName>
    </submittedName>
</protein>
<evidence type="ECO:0000256" key="2">
    <source>
        <dbReference type="ARBA" id="ARBA00023315"/>
    </source>
</evidence>
<evidence type="ECO:0000313" key="3">
    <source>
        <dbReference type="EMBL" id="MBF1648527.1"/>
    </source>
</evidence>
<dbReference type="SUPFAM" id="SSF55729">
    <property type="entry name" value="Acyl-CoA N-acyltransferases (Nat)"/>
    <property type="match status" value="1"/>
</dbReference>
<dbReference type="PROSITE" id="PS51186">
    <property type="entry name" value="GNAT"/>
    <property type="match status" value="1"/>
</dbReference>
<dbReference type="InterPro" id="IPR016181">
    <property type="entry name" value="Acyl_CoA_acyltransferase"/>
</dbReference>
<keyword evidence="2" id="KW-0012">Acyltransferase</keyword>
<dbReference type="GO" id="GO:0016747">
    <property type="term" value="F:acyltransferase activity, transferring groups other than amino-acyl groups"/>
    <property type="evidence" value="ECO:0007669"/>
    <property type="project" value="InterPro"/>
</dbReference>
<accession>A0A7D4L6S8</accession>
<dbReference type="EMBL" id="JABZXJ010000001">
    <property type="protein sequence ID" value="MBF1648527.1"/>
    <property type="molecule type" value="Genomic_DNA"/>
</dbReference>
<gene>
    <name evidence="3" type="ORF">HXO56_00235</name>
</gene>
<dbReference type="InterPro" id="IPR025289">
    <property type="entry name" value="DUF4081"/>
</dbReference>
<dbReference type="Pfam" id="PF13312">
    <property type="entry name" value="DUF4081"/>
    <property type="match status" value="1"/>
</dbReference>
<dbReference type="RefSeq" id="WP_071193289.1">
    <property type="nucleotide sequence ID" value="NZ_CAUREM010000007.1"/>
</dbReference>
<proteinExistence type="predicted"/>
<dbReference type="PANTHER" id="PTHR43072">
    <property type="entry name" value="N-ACETYLTRANSFERASE"/>
    <property type="match status" value="1"/>
</dbReference>
<keyword evidence="1" id="KW-0808">Transferase</keyword>